<evidence type="ECO:0000256" key="4">
    <source>
        <dbReference type="ARBA" id="ARBA00023014"/>
    </source>
</evidence>
<dbReference type="RefSeq" id="WP_169204404.1">
    <property type="nucleotide sequence ID" value="NZ_CP059560.1"/>
</dbReference>
<dbReference type="InterPro" id="IPR036922">
    <property type="entry name" value="Rieske_2Fe-2S_sf"/>
</dbReference>
<dbReference type="InterPro" id="IPR017941">
    <property type="entry name" value="Rieske_2Fe-2S"/>
</dbReference>
<proteinExistence type="predicted"/>
<dbReference type="Proteomes" id="UP000652074">
    <property type="component" value="Unassembled WGS sequence"/>
</dbReference>
<evidence type="ECO:0000256" key="1">
    <source>
        <dbReference type="ARBA" id="ARBA00022714"/>
    </source>
</evidence>
<sequence>MNLDRDALRASLSSALPEGSFICRLDEVPAVGGHVVRLSSGGIEVSLVVLRQHETVRCFLNRCPHLGSELARQDRHLYLEPGVSIECNVHYAVFRWADGVCVRGDCQGESLAGVPVTVAADGIRVGVWPRDANDAGVLKRSQ</sequence>
<evidence type="ECO:0000259" key="5">
    <source>
        <dbReference type="PROSITE" id="PS51296"/>
    </source>
</evidence>
<evidence type="ECO:0000256" key="3">
    <source>
        <dbReference type="ARBA" id="ARBA00023004"/>
    </source>
</evidence>
<keyword evidence="2" id="KW-0479">Metal-binding</keyword>
<keyword evidence="3" id="KW-0408">Iron</keyword>
<evidence type="ECO:0000313" key="6">
    <source>
        <dbReference type="EMBL" id="NMF86913.1"/>
    </source>
</evidence>
<name>A0ABX1MGK6_9RHOO</name>
<protein>
    <submittedName>
        <fullName evidence="6">Rieske 2Fe-2S domain-containing protein</fullName>
    </submittedName>
</protein>
<organism evidence="6 7">
    <name type="scientific">Aromatoleum petrolei</name>
    <dbReference type="NCBI Taxonomy" id="76116"/>
    <lineage>
        <taxon>Bacteria</taxon>
        <taxon>Pseudomonadati</taxon>
        <taxon>Pseudomonadota</taxon>
        <taxon>Betaproteobacteria</taxon>
        <taxon>Rhodocyclales</taxon>
        <taxon>Rhodocyclaceae</taxon>
        <taxon>Aromatoleum</taxon>
    </lineage>
</organism>
<gene>
    <name evidence="6" type="ORF">GPA26_00310</name>
</gene>
<accession>A0ABX1MGK6</accession>
<dbReference type="EMBL" id="WTVR01000001">
    <property type="protein sequence ID" value="NMF86913.1"/>
    <property type="molecule type" value="Genomic_DNA"/>
</dbReference>
<keyword evidence="1" id="KW-0001">2Fe-2S</keyword>
<feature type="domain" description="Rieske" evidence="5">
    <location>
        <begin position="19"/>
        <end position="125"/>
    </location>
</feature>
<dbReference type="PROSITE" id="PS51296">
    <property type="entry name" value="RIESKE"/>
    <property type="match status" value="1"/>
</dbReference>
<reference evidence="6 7" key="1">
    <citation type="submission" date="2019-12" db="EMBL/GenBank/DDBJ databases">
        <title>Comparative genomics gives insights into the taxonomy of the Azoarcus-Aromatoleum group and reveals separate origins of nif in the plant-associated Azoarcus and non-plant-associated Aromatoleum sub-groups.</title>
        <authorList>
            <person name="Lafos M."/>
            <person name="Maluk M."/>
            <person name="Batista M."/>
            <person name="Junghare M."/>
            <person name="Carmona M."/>
            <person name="Faoro H."/>
            <person name="Cruz L.M."/>
            <person name="Battistoni F."/>
            <person name="De Souza E."/>
            <person name="Pedrosa F."/>
            <person name="Chen W.-M."/>
            <person name="Poole P.S."/>
            <person name="Dixon R.A."/>
            <person name="James E.K."/>
        </authorList>
    </citation>
    <scope>NUCLEOTIDE SEQUENCE [LARGE SCALE GENOMIC DNA]</scope>
    <source>
        <strain evidence="6 7">ToN1</strain>
    </source>
</reference>
<comment type="caution">
    <text evidence="6">The sequence shown here is derived from an EMBL/GenBank/DDBJ whole genome shotgun (WGS) entry which is preliminary data.</text>
</comment>
<dbReference type="Gene3D" id="2.102.10.10">
    <property type="entry name" value="Rieske [2Fe-2S] iron-sulphur domain"/>
    <property type="match status" value="1"/>
</dbReference>
<dbReference type="SUPFAM" id="SSF50022">
    <property type="entry name" value="ISP domain"/>
    <property type="match status" value="1"/>
</dbReference>
<evidence type="ECO:0000313" key="7">
    <source>
        <dbReference type="Proteomes" id="UP000652074"/>
    </source>
</evidence>
<keyword evidence="7" id="KW-1185">Reference proteome</keyword>
<keyword evidence="4" id="KW-0411">Iron-sulfur</keyword>
<evidence type="ECO:0000256" key="2">
    <source>
        <dbReference type="ARBA" id="ARBA00022723"/>
    </source>
</evidence>
<dbReference type="Pfam" id="PF00355">
    <property type="entry name" value="Rieske"/>
    <property type="match status" value="1"/>
</dbReference>